<dbReference type="EMBL" id="LS974623">
    <property type="protein sequence ID" value="CAG7901967.1"/>
    <property type="molecule type" value="Genomic_DNA"/>
</dbReference>
<sequence length="70" mass="7717">METLQRRFHIFNIFYIHRGQNVIVDSLDKIGCQGLVPRAWPIKACGGAVLGRESGIPQNGARVGTVQVRA</sequence>
<dbReference type="Proteomes" id="UP000694005">
    <property type="component" value="Chromosome A07"/>
</dbReference>
<evidence type="ECO:0000313" key="2">
    <source>
        <dbReference type="Proteomes" id="UP000694005"/>
    </source>
</evidence>
<gene>
    <name evidence="1" type="ORF">BRAPAZ1V2_A07P16110.2</name>
</gene>
<reference evidence="1 2" key="1">
    <citation type="submission" date="2021-07" db="EMBL/GenBank/DDBJ databases">
        <authorList>
            <consortium name="Genoscope - CEA"/>
            <person name="William W."/>
        </authorList>
    </citation>
    <scope>NUCLEOTIDE SEQUENCE [LARGE SCALE GENOMIC DNA]</scope>
</reference>
<dbReference type="AlphaFoldDB" id="A0A8D9HN34"/>
<evidence type="ECO:0000313" key="1">
    <source>
        <dbReference type="EMBL" id="CAG7901967.1"/>
    </source>
</evidence>
<proteinExistence type="predicted"/>
<accession>A0A8D9HN34</accession>
<protein>
    <submittedName>
        <fullName evidence="1">Uncharacterized protein</fullName>
    </submittedName>
</protein>
<name>A0A8D9HN34_BRACM</name>
<dbReference type="Gramene" id="A07p16110.2_BraZ1">
    <property type="protein sequence ID" value="A07p16110.2_BraZ1.CDS"/>
    <property type="gene ID" value="A07g16110.2_BraZ1"/>
</dbReference>
<organism evidence="1 2">
    <name type="scientific">Brassica campestris</name>
    <name type="common">Field mustard</name>
    <dbReference type="NCBI Taxonomy" id="3711"/>
    <lineage>
        <taxon>Eukaryota</taxon>
        <taxon>Viridiplantae</taxon>
        <taxon>Streptophyta</taxon>
        <taxon>Embryophyta</taxon>
        <taxon>Tracheophyta</taxon>
        <taxon>Spermatophyta</taxon>
        <taxon>Magnoliopsida</taxon>
        <taxon>eudicotyledons</taxon>
        <taxon>Gunneridae</taxon>
        <taxon>Pentapetalae</taxon>
        <taxon>rosids</taxon>
        <taxon>malvids</taxon>
        <taxon>Brassicales</taxon>
        <taxon>Brassicaceae</taxon>
        <taxon>Brassiceae</taxon>
        <taxon>Brassica</taxon>
    </lineage>
</organism>